<feature type="transmembrane region" description="Helical" evidence="1">
    <location>
        <begin position="87"/>
        <end position="107"/>
    </location>
</feature>
<gene>
    <name evidence="2" type="ORF">RBU60_08075</name>
</gene>
<keyword evidence="1" id="KW-0472">Membrane</keyword>
<dbReference type="EMBL" id="JAVHUL010000018">
    <property type="protein sequence ID" value="MDQ7917528.1"/>
    <property type="molecule type" value="Genomic_DNA"/>
</dbReference>
<keyword evidence="3" id="KW-1185">Reference proteome</keyword>
<evidence type="ECO:0000256" key="1">
    <source>
        <dbReference type="SAM" id="Phobius"/>
    </source>
</evidence>
<comment type="caution">
    <text evidence="2">The sequence shown here is derived from an EMBL/GenBank/DDBJ whole genome shotgun (WGS) entry which is preliminary data.</text>
</comment>
<dbReference type="RefSeq" id="WP_308864295.1">
    <property type="nucleotide sequence ID" value="NZ_JAVHUL010000018.1"/>
</dbReference>
<feature type="transmembrane region" description="Helical" evidence="1">
    <location>
        <begin position="60"/>
        <end position="80"/>
    </location>
</feature>
<feature type="transmembrane region" description="Helical" evidence="1">
    <location>
        <begin position="12"/>
        <end position="34"/>
    </location>
</feature>
<name>A0ABU1A1E4_9FLAO</name>
<protein>
    <submittedName>
        <fullName evidence="2">Uncharacterized protein</fullName>
    </submittedName>
</protein>
<evidence type="ECO:0000313" key="3">
    <source>
        <dbReference type="Proteomes" id="UP001230915"/>
    </source>
</evidence>
<keyword evidence="1" id="KW-0812">Transmembrane</keyword>
<keyword evidence="1" id="KW-1133">Transmembrane helix</keyword>
<organism evidence="2 3">
    <name type="scientific">Mesonia profundi</name>
    <dbReference type="NCBI Taxonomy" id="3070998"/>
    <lineage>
        <taxon>Bacteria</taxon>
        <taxon>Pseudomonadati</taxon>
        <taxon>Bacteroidota</taxon>
        <taxon>Flavobacteriia</taxon>
        <taxon>Flavobacteriales</taxon>
        <taxon>Flavobacteriaceae</taxon>
        <taxon>Mesonia</taxon>
    </lineage>
</organism>
<feature type="transmembrane region" description="Helical" evidence="1">
    <location>
        <begin position="113"/>
        <end position="131"/>
    </location>
</feature>
<proteinExistence type="predicted"/>
<accession>A0ABU1A1E4</accession>
<sequence length="137" mass="14787">MKKGIVRNMIAVIIGAMLGGLINMGIIMLGSYVIPSPAGVDLTTTEGLQAAKGLLEPIHFIFPFLAHAIGTLIGALLAVIVGKNRHLMLAMMIGFFFLIGGISAAFMIPAPTWFVVLDLVLAYIPFAWLAYKIRKKF</sequence>
<reference evidence="2 3" key="1">
    <citation type="submission" date="2023-08" db="EMBL/GenBank/DDBJ databases">
        <title>Mesonia sp. MT50, isolated from deep-sea sediment of the Mariana Trench.</title>
        <authorList>
            <person name="Fu H."/>
        </authorList>
    </citation>
    <scope>NUCLEOTIDE SEQUENCE [LARGE SCALE GENOMIC DNA]</scope>
    <source>
        <strain evidence="2 3">MT50</strain>
    </source>
</reference>
<dbReference type="Proteomes" id="UP001230915">
    <property type="component" value="Unassembled WGS sequence"/>
</dbReference>
<evidence type="ECO:0000313" key="2">
    <source>
        <dbReference type="EMBL" id="MDQ7917528.1"/>
    </source>
</evidence>